<dbReference type="EMBL" id="RCVZ01000015">
    <property type="protein sequence ID" value="RLQ93296.1"/>
    <property type="molecule type" value="Genomic_DNA"/>
</dbReference>
<evidence type="ECO:0000256" key="3">
    <source>
        <dbReference type="ARBA" id="ARBA00022475"/>
    </source>
</evidence>
<dbReference type="GO" id="GO:0022857">
    <property type="term" value="F:transmembrane transporter activity"/>
    <property type="evidence" value="ECO:0007669"/>
    <property type="project" value="InterPro"/>
</dbReference>
<feature type="transmembrane region" description="Helical" evidence="7">
    <location>
        <begin position="380"/>
        <end position="401"/>
    </location>
</feature>
<keyword evidence="4 7" id="KW-0812">Transmembrane</keyword>
<dbReference type="GO" id="GO:0005886">
    <property type="term" value="C:plasma membrane"/>
    <property type="evidence" value="ECO:0007669"/>
    <property type="project" value="UniProtKB-SubCell"/>
</dbReference>
<reference evidence="9 10" key="1">
    <citation type="submission" date="2018-10" db="EMBL/GenBank/DDBJ databases">
        <title>Falsibacillus sp. genome draft.</title>
        <authorList>
            <person name="Shi S."/>
        </authorList>
    </citation>
    <scope>NUCLEOTIDE SEQUENCE [LARGE SCALE GENOMIC DNA]</scope>
    <source>
        <strain evidence="9 10">GY 10110</strain>
    </source>
</reference>
<feature type="transmembrane region" description="Helical" evidence="7">
    <location>
        <begin position="281"/>
        <end position="303"/>
    </location>
</feature>
<feature type="transmembrane region" description="Helical" evidence="7">
    <location>
        <begin position="254"/>
        <end position="274"/>
    </location>
</feature>
<evidence type="ECO:0000256" key="4">
    <source>
        <dbReference type="ARBA" id="ARBA00022692"/>
    </source>
</evidence>
<dbReference type="SUPFAM" id="SSF103473">
    <property type="entry name" value="MFS general substrate transporter"/>
    <property type="match status" value="1"/>
</dbReference>
<dbReference type="InterPro" id="IPR020846">
    <property type="entry name" value="MFS_dom"/>
</dbReference>
<dbReference type="InterPro" id="IPR011701">
    <property type="entry name" value="MFS"/>
</dbReference>
<dbReference type="RefSeq" id="WP_121681986.1">
    <property type="nucleotide sequence ID" value="NZ_RCVZ01000015.1"/>
</dbReference>
<dbReference type="CDD" id="cd06173">
    <property type="entry name" value="MFS_MefA_like"/>
    <property type="match status" value="1"/>
</dbReference>
<name>A0A3L7JRJ8_9BACI</name>
<keyword evidence="10" id="KW-1185">Reference proteome</keyword>
<evidence type="ECO:0000256" key="5">
    <source>
        <dbReference type="ARBA" id="ARBA00022989"/>
    </source>
</evidence>
<dbReference type="Gene3D" id="1.20.1250.20">
    <property type="entry name" value="MFS general substrate transporter like domains"/>
    <property type="match status" value="1"/>
</dbReference>
<evidence type="ECO:0000256" key="2">
    <source>
        <dbReference type="ARBA" id="ARBA00022448"/>
    </source>
</evidence>
<dbReference type="PROSITE" id="PS50850">
    <property type="entry name" value="MFS"/>
    <property type="match status" value="1"/>
</dbReference>
<feature type="transmembrane region" description="Helical" evidence="7">
    <location>
        <begin position="12"/>
        <end position="35"/>
    </location>
</feature>
<dbReference type="Proteomes" id="UP000276770">
    <property type="component" value="Unassembled WGS sequence"/>
</dbReference>
<feature type="transmembrane region" description="Helical" evidence="7">
    <location>
        <begin position="41"/>
        <end position="61"/>
    </location>
</feature>
<sequence length="420" mass="45103">MKTLFRNKQYLFLICAQIVSSLGDWLNILALLILAGVDFHASPLGITLLMLCFSIPMTLFGPFTGVFADRYDRKKLMVAADLIRAAAVFGIVFAPALWTVYILVFLQSSFSALFTPAKNGKLKEIIPDDQMQQAVTISAMIDQVSKIIGPVLSGLLISAFSTKASFYIDAATFILSAIFLSQLTISVPKRISENHSKKKNRIFHDMMDGFSFIRSIPILLLGLCVLSSVLLVLQIADNQIIILLREVPHSPVKIFGYAMAASGAGMFIMSIILAKKEIKSAHAFISIGSVGIGAGYALMVYLVHQPVNIIMACLPLLGMLVGMSAAAVFIPFNVMAQKTTPVNLSGRIFGTINSMTSGAAIIGMVLGGILVELFGADTTFLLSGSFLIIIGIAAILSTVFLKGSDMFAKGNQGSQKKAQG</sequence>
<feature type="transmembrane region" description="Helical" evidence="7">
    <location>
        <begin position="166"/>
        <end position="188"/>
    </location>
</feature>
<feature type="transmembrane region" description="Helical" evidence="7">
    <location>
        <begin position="82"/>
        <end position="106"/>
    </location>
</feature>
<evidence type="ECO:0000313" key="10">
    <source>
        <dbReference type="Proteomes" id="UP000276770"/>
    </source>
</evidence>
<organism evidence="9 10">
    <name type="scientific">Falsibacillus albus</name>
    <dbReference type="NCBI Taxonomy" id="2478915"/>
    <lineage>
        <taxon>Bacteria</taxon>
        <taxon>Bacillati</taxon>
        <taxon>Bacillota</taxon>
        <taxon>Bacilli</taxon>
        <taxon>Bacillales</taxon>
        <taxon>Bacillaceae</taxon>
        <taxon>Falsibacillus</taxon>
    </lineage>
</organism>
<evidence type="ECO:0000256" key="7">
    <source>
        <dbReference type="SAM" id="Phobius"/>
    </source>
</evidence>
<keyword evidence="2" id="KW-0813">Transport</keyword>
<dbReference type="InterPro" id="IPR022324">
    <property type="entry name" value="Bacilysin_exporter_BacE_put"/>
</dbReference>
<proteinExistence type="predicted"/>
<dbReference type="InterPro" id="IPR036259">
    <property type="entry name" value="MFS_trans_sf"/>
</dbReference>
<keyword evidence="3" id="KW-1003">Cell membrane</keyword>
<protein>
    <submittedName>
        <fullName evidence="9">MFS transporter</fullName>
    </submittedName>
</protein>
<evidence type="ECO:0000313" key="9">
    <source>
        <dbReference type="EMBL" id="RLQ93296.1"/>
    </source>
</evidence>
<dbReference type="AlphaFoldDB" id="A0A3L7JRJ8"/>
<feature type="domain" description="Major facilitator superfamily (MFS) profile" evidence="8">
    <location>
        <begin position="9"/>
        <end position="402"/>
    </location>
</feature>
<evidence type="ECO:0000256" key="1">
    <source>
        <dbReference type="ARBA" id="ARBA00004651"/>
    </source>
</evidence>
<dbReference type="PRINTS" id="PR01988">
    <property type="entry name" value="EXPORTERBACE"/>
</dbReference>
<feature type="transmembrane region" description="Helical" evidence="7">
    <location>
        <begin position="348"/>
        <end position="374"/>
    </location>
</feature>
<dbReference type="OrthoDB" id="9775268at2"/>
<keyword evidence="5 7" id="KW-1133">Transmembrane helix</keyword>
<dbReference type="PANTHER" id="PTHR43266">
    <property type="entry name" value="MACROLIDE-EFFLUX PROTEIN"/>
    <property type="match status" value="1"/>
</dbReference>
<feature type="transmembrane region" description="Helical" evidence="7">
    <location>
        <begin position="209"/>
        <end position="234"/>
    </location>
</feature>
<dbReference type="Pfam" id="PF07690">
    <property type="entry name" value="MFS_1"/>
    <property type="match status" value="1"/>
</dbReference>
<gene>
    <name evidence="9" type="ORF">D9X91_17690</name>
</gene>
<evidence type="ECO:0000259" key="8">
    <source>
        <dbReference type="PROSITE" id="PS50850"/>
    </source>
</evidence>
<keyword evidence="6 7" id="KW-0472">Membrane</keyword>
<dbReference type="PANTHER" id="PTHR43266:SF2">
    <property type="entry name" value="MAJOR FACILITATOR SUPERFAMILY (MFS) PROFILE DOMAIN-CONTAINING PROTEIN"/>
    <property type="match status" value="1"/>
</dbReference>
<evidence type="ECO:0000256" key="6">
    <source>
        <dbReference type="ARBA" id="ARBA00023136"/>
    </source>
</evidence>
<comment type="subcellular location">
    <subcellularLocation>
        <location evidence="1">Cell membrane</location>
        <topology evidence="1">Multi-pass membrane protein</topology>
    </subcellularLocation>
</comment>
<comment type="caution">
    <text evidence="9">The sequence shown here is derived from an EMBL/GenBank/DDBJ whole genome shotgun (WGS) entry which is preliminary data.</text>
</comment>
<feature type="transmembrane region" description="Helical" evidence="7">
    <location>
        <begin position="309"/>
        <end position="336"/>
    </location>
</feature>
<accession>A0A3L7JRJ8</accession>